<keyword evidence="4 7" id="KW-0812">Transmembrane</keyword>
<evidence type="ECO:0000256" key="1">
    <source>
        <dbReference type="ARBA" id="ARBA00004651"/>
    </source>
</evidence>
<comment type="subcellular location">
    <subcellularLocation>
        <location evidence="1 7">Cell membrane</location>
        <topology evidence="1 7">Multi-pass membrane protein</topology>
    </subcellularLocation>
</comment>
<protein>
    <submittedName>
        <fullName evidence="9">ABC transporter permease</fullName>
    </submittedName>
</protein>
<organism evidence="9 10">
    <name type="scientific">Microlunatus aurantiacus</name>
    <dbReference type="NCBI Taxonomy" id="446786"/>
    <lineage>
        <taxon>Bacteria</taxon>
        <taxon>Bacillati</taxon>
        <taxon>Actinomycetota</taxon>
        <taxon>Actinomycetes</taxon>
        <taxon>Propionibacteriales</taxon>
        <taxon>Propionibacteriaceae</taxon>
        <taxon>Microlunatus</taxon>
    </lineage>
</organism>
<evidence type="ECO:0000256" key="3">
    <source>
        <dbReference type="ARBA" id="ARBA00022475"/>
    </source>
</evidence>
<feature type="transmembrane region" description="Helical" evidence="7">
    <location>
        <begin position="101"/>
        <end position="119"/>
    </location>
</feature>
<dbReference type="SUPFAM" id="SSF161098">
    <property type="entry name" value="MetI-like"/>
    <property type="match status" value="1"/>
</dbReference>
<comment type="similarity">
    <text evidence="7">Belongs to the binding-protein-dependent transport system permease family.</text>
</comment>
<dbReference type="InterPro" id="IPR000515">
    <property type="entry name" value="MetI-like"/>
</dbReference>
<keyword evidence="2 7" id="KW-0813">Transport</keyword>
<evidence type="ECO:0000256" key="2">
    <source>
        <dbReference type="ARBA" id="ARBA00022448"/>
    </source>
</evidence>
<dbReference type="PROSITE" id="PS50928">
    <property type="entry name" value="ABC_TM1"/>
    <property type="match status" value="1"/>
</dbReference>
<dbReference type="InterPro" id="IPR045621">
    <property type="entry name" value="BPD_transp_1_N"/>
</dbReference>
<dbReference type="Pfam" id="PF19300">
    <property type="entry name" value="BPD_transp_1_N"/>
    <property type="match status" value="1"/>
</dbReference>
<keyword evidence="6 7" id="KW-0472">Membrane</keyword>
<dbReference type="PANTHER" id="PTHR43163">
    <property type="entry name" value="DIPEPTIDE TRANSPORT SYSTEM PERMEASE PROTEIN DPPB-RELATED"/>
    <property type="match status" value="1"/>
</dbReference>
<dbReference type="PANTHER" id="PTHR43163:SF7">
    <property type="entry name" value="DIPEPTIDE-TRANSPORT INTEGRAL MEMBRANE PROTEIN ABC TRANSPORTER DPPB-RELATED"/>
    <property type="match status" value="1"/>
</dbReference>
<keyword evidence="5 7" id="KW-1133">Transmembrane helix</keyword>
<evidence type="ECO:0000259" key="8">
    <source>
        <dbReference type="PROSITE" id="PS50928"/>
    </source>
</evidence>
<evidence type="ECO:0000256" key="4">
    <source>
        <dbReference type="ARBA" id="ARBA00022692"/>
    </source>
</evidence>
<dbReference type="Gene3D" id="1.10.3720.10">
    <property type="entry name" value="MetI-like"/>
    <property type="match status" value="1"/>
</dbReference>
<evidence type="ECO:0000313" key="9">
    <source>
        <dbReference type="EMBL" id="GAA3710231.1"/>
    </source>
</evidence>
<dbReference type="CDD" id="cd06261">
    <property type="entry name" value="TM_PBP2"/>
    <property type="match status" value="1"/>
</dbReference>
<reference evidence="10" key="1">
    <citation type="journal article" date="2019" name="Int. J. Syst. Evol. Microbiol.">
        <title>The Global Catalogue of Microorganisms (GCM) 10K type strain sequencing project: providing services to taxonomists for standard genome sequencing and annotation.</title>
        <authorList>
            <consortium name="The Broad Institute Genomics Platform"/>
            <consortium name="The Broad Institute Genome Sequencing Center for Infectious Disease"/>
            <person name="Wu L."/>
            <person name="Ma J."/>
        </authorList>
    </citation>
    <scope>NUCLEOTIDE SEQUENCE [LARGE SCALE GENOMIC DNA]</scope>
    <source>
        <strain evidence="10">JCM 16548</strain>
    </source>
</reference>
<accession>A0ABP7DZP2</accession>
<feature type="transmembrane region" description="Helical" evidence="7">
    <location>
        <begin position="171"/>
        <end position="190"/>
    </location>
</feature>
<dbReference type="Proteomes" id="UP001500051">
    <property type="component" value="Unassembled WGS sequence"/>
</dbReference>
<comment type="caution">
    <text evidence="9">The sequence shown here is derived from an EMBL/GenBank/DDBJ whole genome shotgun (WGS) entry which is preliminary data.</text>
</comment>
<sequence length="307" mass="33353">MGKYILRRLLQMIPVILGVTFIIFVMVYALPGDPVAGRCGERPCPASYVAKFRAEHNLDRPLLVQYVLYLGNTLQGDLGTTFTGREVAHELAIRWPTTIKLALMAIVVEIVVGIGAGVAAGMRRGKFVDNLVTVSTLLLISIPIFVIGSLSQLIFGVKLGWFPVTSTQGTFYQLMLPAIVLASISVAYVARLMRTNLVENLRADYVRTARAKGLSHGRTIGVHALRNSLIPVITYIGIDLGALMGGALVTERIFNVNGVGNFLYRGIQQKDGSIVVGTITMLVLVFLLANLVVDVLYGVLDPRISND</sequence>
<feature type="domain" description="ABC transmembrane type-1" evidence="8">
    <location>
        <begin position="95"/>
        <end position="297"/>
    </location>
</feature>
<gene>
    <name evidence="9" type="ORF">GCM10022204_30790</name>
</gene>
<feature type="transmembrane region" description="Helical" evidence="7">
    <location>
        <begin position="131"/>
        <end position="151"/>
    </location>
</feature>
<evidence type="ECO:0000256" key="5">
    <source>
        <dbReference type="ARBA" id="ARBA00022989"/>
    </source>
</evidence>
<evidence type="ECO:0000256" key="6">
    <source>
        <dbReference type="ARBA" id="ARBA00023136"/>
    </source>
</evidence>
<keyword evidence="3" id="KW-1003">Cell membrane</keyword>
<name>A0ABP7DZP2_9ACTN</name>
<dbReference type="EMBL" id="BAAAYX010000013">
    <property type="protein sequence ID" value="GAA3710231.1"/>
    <property type="molecule type" value="Genomic_DNA"/>
</dbReference>
<keyword evidence="10" id="KW-1185">Reference proteome</keyword>
<dbReference type="Pfam" id="PF00528">
    <property type="entry name" value="BPD_transp_1"/>
    <property type="match status" value="1"/>
</dbReference>
<feature type="transmembrane region" description="Helical" evidence="7">
    <location>
        <begin position="12"/>
        <end position="30"/>
    </location>
</feature>
<dbReference type="InterPro" id="IPR035906">
    <property type="entry name" value="MetI-like_sf"/>
</dbReference>
<proteinExistence type="inferred from homology"/>
<evidence type="ECO:0000256" key="7">
    <source>
        <dbReference type="RuleBase" id="RU363032"/>
    </source>
</evidence>
<feature type="transmembrane region" description="Helical" evidence="7">
    <location>
        <begin position="274"/>
        <end position="300"/>
    </location>
</feature>
<evidence type="ECO:0000313" key="10">
    <source>
        <dbReference type="Proteomes" id="UP001500051"/>
    </source>
</evidence>
<dbReference type="RefSeq" id="WP_344813281.1">
    <property type="nucleotide sequence ID" value="NZ_BAAAYX010000013.1"/>
</dbReference>